<organism evidence="14">
    <name type="scientific">Schizymenia dubyi</name>
    <dbReference type="NCBI Taxonomy" id="38368"/>
    <lineage>
        <taxon>Eukaryota</taxon>
        <taxon>Rhodophyta</taxon>
        <taxon>Florideophyceae</taxon>
        <taxon>Rhodymeniophycidae</taxon>
        <taxon>Nemastomatales</taxon>
        <taxon>Schizymeniaceae</taxon>
        <taxon>Schizymenia</taxon>
    </lineage>
</organism>
<reference evidence="14" key="1">
    <citation type="journal article" date="2016" name="BMC Biol.">
        <title>Parallel evolution of highly conserved plastid genome architecture in red seaweeds and seed plants.</title>
        <authorList>
            <person name="Lee J."/>
            <person name="Cho C.H."/>
            <person name="Park S.I."/>
            <person name="Choi J.W."/>
            <person name="Song H.S."/>
            <person name="West J.A."/>
            <person name="Bhattacharya D."/>
            <person name="Yoon H.S."/>
        </authorList>
    </citation>
    <scope>NUCLEOTIDE SEQUENCE</scope>
</reference>
<feature type="transmembrane region" description="Helical" evidence="13">
    <location>
        <begin position="31"/>
        <end position="49"/>
    </location>
</feature>
<dbReference type="GO" id="GO:0045259">
    <property type="term" value="C:proton-transporting ATP synthase complex"/>
    <property type="evidence" value="ECO:0007669"/>
    <property type="project" value="UniProtKB-KW"/>
</dbReference>
<evidence type="ECO:0000256" key="2">
    <source>
        <dbReference type="ARBA" id="ARBA00022448"/>
    </source>
</evidence>
<evidence type="ECO:0000313" key="14">
    <source>
        <dbReference type="EMBL" id="AOM64928.1"/>
    </source>
</evidence>
<comment type="function">
    <text evidence="10">F(1)F(0) ATP synthase produces ATP from ADP in the presence of a proton or sodium gradient. F-type ATPases consist of two structural domains, F(1) containing the extramembraneous catalytic core and F(0) containing the membrane proton channel, linked together by a central stalk and a peripheral stalk. During catalysis, ATP synthesis in the catalytic domain of F(1) is coupled via a rotary mechanism of the central stalk subunits to proton translocation.</text>
</comment>
<keyword evidence="5 11" id="KW-0375">Hydrogen ion transport</keyword>
<evidence type="ECO:0000256" key="1">
    <source>
        <dbReference type="ARBA" id="ARBA00004167"/>
    </source>
</evidence>
<proteinExistence type="inferred from homology"/>
<evidence type="ECO:0000256" key="8">
    <source>
        <dbReference type="ARBA" id="ARBA00023136"/>
    </source>
</evidence>
<dbReference type="PANTHER" id="PTHR34264:SF3">
    <property type="entry name" value="ATP SYNTHASE SUBUNIT B, CHLOROPLASTIC"/>
    <property type="match status" value="1"/>
</dbReference>
<evidence type="ECO:0000256" key="4">
    <source>
        <dbReference type="ARBA" id="ARBA00022692"/>
    </source>
</evidence>
<protein>
    <submittedName>
        <fullName evidence="14">ATP synthase CFO B chain subunit I</fullName>
    </submittedName>
</protein>
<keyword evidence="9" id="KW-0066">ATP synthesis</keyword>
<feature type="coiled-coil region" evidence="12">
    <location>
        <begin position="54"/>
        <end position="91"/>
    </location>
</feature>
<gene>
    <name evidence="14" type="primary">atpF</name>
    <name evidence="14" type="ORF">Schiz_045</name>
</gene>
<accession>A0A1C9C973</accession>
<dbReference type="RefSeq" id="YP_009295993.1">
    <property type="nucleotide sequence ID" value="NC_031169.1"/>
</dbReference>
<evidence type="ECO:0000256" key="6">
    <source>
        <dbReference type="ARBA" id="ARBA00022989"/>
    </source>
</evidence>
<evidence type="ECO:0000256" key="3">
    <source>
        <dbReference type="ARBA" id="ARBA00022547"/>
    </source>
</evidence>
<evidence type="ECO:0000256" key="5">
    <source>
        <dbReference type="ARBA" id="ARBA00022781"/>
    </source>
</evidence>
<evidence type="ECO:0000256" key="7">
    <source>
        <dbReference type="ARBA" id="ARBA00023065"/>
    </source>
</evidence>
<keyword evidence="7 11" id="KW-0406">Ion transport</keyword>
<dbReference type="GeneID" id="29072263"/>
<evidence type="ECO:0000256" key="13">
    <source>
        <dbReference type="SAM" id="Phobius"/>
    </source>
</evidence>
<keyword evidence="3 11" id="KW-0138">CF(0)</keyword>
<keyword evidence="14" id="KW-0934">Plastid</keyword>
<dbReference type="PANTHER" id="PTHR34264">
    <property type="entry name" value="ATP SYNTHASE SUBUNIT B, CHLOROPLASTIC"/>
    <property type="match status" value="1"/>
</dbReference>
<comment type="similarity">
    <text evidence="11">Belongs to the ATPase B chain family.</text>
</comment>
<dbReference type="AlphaFoldDB" id="A0A1C9C973"/>
<dbReference type="Pfam" id="PF00430">
    <property type="entry name" value="ATP-synt_B"/>
    <property type="match status" value="1"/>
</dbReference>
<dbReference type="HAMAP" id="MF_01398">
    <property type="entry name" value="ATP_synth_b_bprime"/>
    <property type="match status" value="1"/>
</dbReference>
<evidence type="ECO:0000256" key="9">
    <source>
        <dbReference type="ARBA" id="ARBA00023310"/>
    </source>
</evidence>
<evidence type="ECO:0000256" key="10">
    <source>
        <dbReference type="ARBA" id="ARBA00025198"/>
    </source>
</evidence>
<dbReference type="GO" id="GO:0015986">
    <property type="term" value="P:proton motive force-driven ATP synthesis"/>
    <property type="evidence" value="ECO:0007669"/>
    <property type="project" value="InterPro"/>
</dbReference>
<evidence type="ECO:0000256" key="11">
    <source>
        <dbReference type="RuleBase" id="RU003848"/>
    </source>
</evidence>
<dbReference type="EMBL" id="KX284712">
    <property type="protein sequence ID" value="AOM64928.1"/>
    <property type="molecule type" value="Genomic_DNA"/>
</dbReference>
<geneLocation type="plastid" evidence="14"/>
<keyword evidence="12" id="KW-0175">Coiled coil</keyword>
<evidence type="ECO:0000256" key="12">
    <source>
        <dbReference type="SAM" id="Coils"/>
    </source>
</evidence>
<dbReference type="GO" id="GO:0015078">
    <property type="term" value="F:proton transmembrane transporter activity"/>
    <property type="evidence" value="ECO:0007669"/>
    <property type="project" value="InterPro"/>
</dbReference>
<dbReference type="CDD" id="cd06503">
    <property type="entry name" value="ATP-synt_Fo_b"/>
    <property type="match status" value="1"/>
</dbReference>
<keyword evidence="4 11" id="KW-0812">Transmembrane</keyword>
<name>A0A1C9C973_9FLOR</name>
<comment type="subcellular location">
    <subcellularLocation>
        <location evidence="1">Membrane</location>
        <topology evidence="1">Single-pass membrane protein</topology>
    </subcellularLocation>
</comment>
<keyword evidence="8 13" id="KW-0472">Membrane</keyword>
<keyword evidence="2 11" id="KW-0813">Transport</keyword>
<keyword evidence="6 13" id="KW-1133">Transmembrane helix</keyword>
<sequence>MEYTIQIFKIFAEHYSQEGVKFNFDFLEANVINILLLLSGLIYVLKQFLGSILLSRYEKVLSAIQESEERLKQANARLVESEKQLAQTQIIISHIVEEAELTAQKVHQSILDQGKSDIDRLIIASKASISTAENQVRQQIQQQITALAISRVTAQLRNQVTASMQTKIIDSSIMELGGHL</sequence>
<dbReference type="InterPro" id="IPR002146">
    <property type="entry name" value="ATP_synth_b/b'su_bac/chlpt"/>
</dbReference>